<keyword evidence="1" id="KW-1133">Transmembrane helix</keyword>
<evidence type="ECO:0000256" key="1">
    <source>
        <dbReference type="SAM" id="Phobius"/>
    </source>
</evidence>
<evidence type="ECO:0000313" key="3">
    <source>
        <dbReference type="Proteomes" id="UP001528411"/>
    </source>
</evidence>
<proteinExistence type="predicted"/>
<evidence type="ECO:0000313" key="2">
    <source>
        <dbReference type="EMBL" id="MDC2890457.1"/>
    </source>
</evidence>
<keyword evidence="1" id="KW-0812">Transmembrane</keyword>
<dbReference type="EMBL" id="JAQOMS010000002">
    <property type="protein sequence ID" value="MDC2890457.1"/>
    <property type="molecule type" value="Genomic_DNA"/>
</dbReference>
<protein>
    <recommendedName>
        <fullName evidence="4">SMODS and SLOG-associating 2TM effector domain-containing protein</fullName>
    </recommendedName>
</protein>
<feature type="transmembrane region" description="Helical" evidence="1">
    <location>
        <begin position="62"/>
        <end position="86"/>
    </location>
</feature>
<keyword evidence="1" id="KW-0472">Membrane</keyword>
<gene>
    <name evidence="2" type="ORF">PN838_18985</name>
</gene>
<comment type="caution">
    <text evidence="2">The sequence shown here is derived from an EMBL/GenBank/DDBJ whole genome shotgun (WGS) entry which is preliminary data.</text>
</comment>
<name>A0ABT5FFX8_9GAMM</name>
<dbReference type="RefSeq" id="WP_272181653.1">
    <property type="nucleotide sequence ID" value="NZ_JAQOMS010000002.1"/>
</dbReference>
<sequence length="160" mass="18443">MSKRDVLLDWFENQRAYFNKSHHRLHGSHEKAERFIKISIYLPIIILFLVLFPWTYYLLNSFVFLGISGKVWAVFLSALIPVIGLINEQLAVNKSLKEQSQFANQHIIFLDQAIEAIQNKDIDEENIDKTALIAAQELSNEHVIWLNINNIKTLTTAHGG</sequence>
<organism evidence="2 3">
    <name type="scientific">Psychrosphaera algicola</name>
    <dbReference type="NCBI Taxonomy" id="3023714"/>
    <lineage>
        <taxon>Bacteria</taxon>
        <taxon>Pseudomonadati</taxon>
        <taxon>Pseudomonadota</taxon>
        <taxon>Gammaproteobacteria</taxon>
        <taxon>Alteromonadales</taxon>
        <taxon>Pseudoalteromonadaceae</taxon>
        <taxon>Psychrosphaera</taxon>
    </lineage>
</organism>
<accession>A0ABT5FFX8</accession>
<dbReference type="Proteomes" id="UP001528411">
    <property type="component" value="Unassembled WGS sequence"/>
</dbReference>
<keyword evidence="3" id="KW-1185">Reference proteome</keyword>
<reference evidence="2 3" key="1">
    <citation type="submission" date="2023-01" db="EMBL/GenBank/DDBJ databases">
        <title>Psychrosphaera sp. nov., isolated from marine algae.</title>
        <authorList>
            <person name="Bayburt H."/>
            <person name="Choi B.J."/>
            <person name="Kim J.M."/>
            <person name="Choi D.G."/>
            <person name="Jeon C.O."/>
        </authorList>
    </citation>
    <scope>NUCLEOTIDE SEQUENCE [LARGE SCALE GENOMIC DNA]</scope>
    <source>
        <strain evidence="2 3">G1-22</strain>
    </source>
</reference>
<evidence type="ECO:0008006" key="4">
    <source>
        <dbReference type="Google" id="ProtNLM"/>
    </source>
</evidence>
<feature type="transmembrane region" description="Helical" evidence="1">
    <location>
        <begin position="38"/>
        <end position="56"/>
    </location>
</feature>